<reference evidence="2" key="1">
    <citation type="submission" date="2021-01" db="EMBL/GenBank/DDBJ databases">
        <authorList>
            <person name="Corre E."/>
            <person name="Pelletier E."/>
            <person name="Niang G."/>
            <person name="Scheremetjew M."/>
            <person name="Finn R."/>
            <person name="Kale V."/>
            <person name="Holt S."/>
            <person name="Cochrane G."/>
            <person name="Meng A."/>
            <person name="Brown T."/>
            <person name="Cohen L."/>
        </authorList>
    </citation>
    <scope>NUCLEOTIDE SEQUENCE</scope>
    <source>
        <strain evidence="2">CCCM811</strain>
    </source>
</reference>
<feature type="transmembrane region" description="Helical" evidence="1">
    <location>
        <begin position="50"/>
        <end position="71"/>
    </location>
</feature>
<evidence type="ECO:0000256" key="1">
    <source>
        <dbReference type="SAM" id="Phobius"/>
    </source>
</evidence>
<sequence length="238" mass="25126">MSVELTNNAIAEENPKAGELVVEVAVSDASSSSDVQQAPPLRGGFATTTLVVLGAVVVVAAGVATTAAMLWPQSVTGCMLENSITEFQYSASMVDIQDKFKISIENNNNFDLKVKQLLIEGTYAGSVLLTSDQDSFTAKGCGGSTNCGETTVHELSLSTADGLTLTPAQLDAFETECGSATSAGITDSNKTWEVDFKVTGKVNGLDQEADFSIEKTLKMRCGTETVTYENECKTHNVL</sequence>
<keyword evidence="1" id="KW-0812">Transmembrane</keyword>
<dbReference type="AlphaFoldDB" id="A0A6U3BE67"/>
<name>A0A6U3BE67_9EUKA</name>
<keyword evidence="1" id="KW-0472">Membrane</keyword>
<evidence type="ECO:0008006" key="3">
    <source>
        <dbReference type="Google" id="ProtNLM"/>
    </source>
</evidence>
<accession>A0A6U3BE67</accession>
<gene>
    <name evidence="2" type="ORF">LGLO00237_LOCUS13017</name>
</gene>
<protein>
    <recommendedName>
        <fullName evidence="3">Late embryogenesis abundant protein LEA-2 subgroup domain-containing protein</fullName>
    </recommendedName>
</protein>
<dbReference type="EMBL" id="HBIV01017932">
    <property type="protein sequence ID" value="CAE0661425.1"/>
    <property type="molecule type" value="Transcribed_RNA"/>
</dbReference>
<organism evidence="2">
    <name type="scientific">Lotharella globosa</name>
    <dbReference type="NCBI Taxonomy" id="91324"/>
    <lineage>
        <taxon>Eukaryota</taxon>
        <taxon>Sar</taxon>
        <taxon>Rhizaria</taxon>
        <taxon>Cercozoa</taxon>
        <taxon>Chlorarachniophyceae</taxon>
        <taxon>Lotharella</taxon>
    </lineage>
</organism>
<proteinExistence type="predicted"/>
<keyword evidence="1" id="KW-1133">Transmembrane helix</keyword>
<evidence type="ECO:0000313" key="2">
    <source>
        <dbReference type="EMBL" id="CAE0661425.1"/>
    </source>
</evidence>